<accession>A0A165T3S7</accession>
<dbReference type="Gene3D" id="3.90.1200.10">
    <property type="match status" value="1"/>
</dbReference>
<name>A0A165T3S7_9APHY</name>
<dbReference type="STRING" id="1314783.A0A165T3S7"/>
<gene>
    <name evidence="2" type="ORF">DAEQUDRAFT_754909</name>
</gene>
<feature type="domain" description="Aminoglycoside phosphotransferase" evidence="1">
    <location>
        <begin position="149"/>
        <end position="339"/>
    </location>
</feature>
<dbReference type="PANTHER" id="PTHR21310">
    <property type="entry name" value="AMINOGLYCOSIDE PHOSPHOTRANSFERASE-RELATED-RELATED"/>
    <property type="match status" value="1"/>
</dbReference>
<dbReference type="InterPro" id="IPR011009">
    <property type="entry name" value="Kinase-like_dom_sf"/>
</dbReference>
<dbReference type="Proteomes" id="UP000076727">
    <property type="component" value="Unassembled WGS sequence"/>
</dbReference>
<dbReference type="AlphaFoldDB" id="A0A165T3S7"/>
<organism evidence="2 3">
    <name type="scientific">Daedalea quercina L-15889</name>
    <dbReference type="NCBI Taxonomy" id="1314783"/>
    <lineage>
        <taxon>Eukaryota</taxon>
        <taxon>Fungi</taxon>
        <taxon>Dikarya</taxon>
        <taxon>Basidiomycota</taxon>
        <taxon>Agaricomycotina</taxon>
        <taxon>Agaricomycetes</taxon>
        <taxon>Polyporales</taxon>
        <taxon>Fomitopsis</taxon>
    </lineage>
</organism>
<evidence type="ECO:0000313" key="2">
    <source>
        <dbReference type="EMBL" id="KZT72892.1"/>
    </source>
</evidence>
<dbReference type="InterPro" id="IPR002575">
    <property type="entry name" value="Aminoglycoside_PTrfase"/>
</dbReference>
<dbReference type="PANTHER" id="PTHR21310:SF15">
    <property type="entry name" value="AMINOGLYCOSIDE PHOSPHOTRANSFERASE DOMAIN-CONTAINING PROTEIN"/>
    <property type="match status" value="1"/>
</dbReference>
<dbReference type="InterPro" id="IPR051678">
    <property type="entry name" value="AGP_Transferase"/>
</dbReference>
<keyword evidence="3" id="KW-1185">Reference proteome</keyword>
<sequence>MLQTSESSLASGATDKAAAMNIVQAASQPGAPALLPAMRLDSDEYDLSDLSTIIDRTILAKLVLTRKISLVDYQRADTALRAQPEFVPPTDSRNVQVLYPQDSPPIITPQAVLGLLRSPLQRPAQITSSRRLQRINETMIVKHGNLDLTEFKTILFVREHTLIPVPTIYLVFVIDKRMYVVMEYICGGDLQHLWPSLQHSERHRVLSQVQRYIHDLRNIVPSSSIPGPIGGGVCRGRWFSDFGAGPFRTHQDLVNFWNSMFTPSIGDDVVGGRQFRADHPLVFSHCDIAPRNLIIRDGTVWMVDWEQAGWYPAYLEYAYIASEEGDWEYPTPRDWRDALLSLIPDYSQEYRMLSSILGKIARGFDPSRPLTRG</sequence>
<evidence type="ECO:0000259" key="1">
    <source>
        <dbReference type="Pfam" id="PF01636"/>
    </source>
</evidence>
<dbReference type="EMBL" id="KV429039">
    <property type="protein sequence ID" value="KZT72892.1"/>
    <property type="molecule type" value="Genomic_DNA"/>
</dbReference>
<evidence type="ECO:0000313" key="3">
    <source>
        <dbReference type="Proteomes" id="UP000076727"/>
    </source>
</evidence>
<dbReference type="OrthoDB" id="8300194at2759"/>
<dbReference type="SUPFAM" id="SSF56112">
    <property type="entry name" value="Protein kinase-like (PK-like)"/>
    <property type="match status" value="1"/>
</dbReference>
<reference evidence="2 3" key="1">
    <citation type="journal article" date="2016" name="Mol. Biol. Evol.">
        <title>Comparative Genomics of Early-Diverging Mushroom-Forming Fungi Provides Insights into the Origins of Lignocellulose Decay Capabilities.</title>
        <authorList>
            <person name="Nagy L.G."/>
            <person name="Riley R."/>
            <person name="Tritt A."/>
            <person name="Adam C."/>
            <person name="Daum C."/>
            <person name="Floudas D."/>
            <person name="Sun H."/>
            <person name="Yadav J.S."/>
            <person name="Pangilinan J."/>
            <person name="Larsson K.H."/>
            <person name="Matsuura K."/>
            <person name="Barry K."/>
            <person name="Labutti K."/>
            <person name="Kuo R."/>
            <person name="Ohm R.A."/>
            <person name="Bhattacharya S.S."/>
            <person name="Shirouzu T."/>
            <person name="Yoshinaga Y."/>
            <person name="Martin F.M."/>
            <person name="Grigoriev I.V."/>
            <person name="Hibbett D.S."/>
        </authorList>
    </citation>
    <scope>NUCLEOTIDE SEQUENCE [LARGE SCALE GENOMIC DNA]</scope>
    <source>
        <strain evidence="2 3">L-15889</strain>
    </source>
</reference>
<proteinExistence type="predicted"/>
<dbReference type="Pfam" id="PF01636">
    <property type="entry name" value="APH"/>
    <property type="match status" value="1"/>
</dbReference>
<protein>
    <recommendedName>
        <fullName evidence="1">Aminoglycoside phosphotransferase domain-containing protein</fullName>
    </recommendedName>
</protein>